<dbReference type="PANTHER" id="PTHR43574">
    <property type="entry name" value="EPIMERASE-RELATED"/>
    <property type="match status" value="1"/>
</dbReference>
<dbReference type="InterPro" id="IPR036291">
    <property type="entry name" value="NAD(P)-bd_dom_sf"/>
</dbReference>
<dbReference type="InterPro" id="IPR001509">
    <property type="entry name" value="Epimerase_deHydtase"/>
</dbReference>
<keyword evidence="4" id="KW-1185">Reference proteome</keyword>
<dbReference type="EMBL" id="LN890655">
    <property type="protein sequence ID" value="CUS02853.2"/>
    <property type="molecule type" value="Genomic_DNA"/>
</dbReference>
<dbReference type="Pfam" id="PF01370">
    <property type="entry name" value="Epimerase"/>
    <property type="match status" value="1"/>
</dbReference>
<protein>
    <recommendedName>
        <fullName evidence="2">NAD-dependent epimerase/dehydratase domain-containing protein</fullName>
    </recommendedName>
</protein>
<evidence type="ECO:0000256" key="1">
    <source>
        <dbReference type="ARBA" id="ARBA00023027"/>
    </source>
</evidence>
<dbReference type="AlphaFoldDB" id="A0A170PEY1"/>
<evidence type="ECO:0000313" key="4">
    <source>
        <dbReference type="Proteomes" id="UP000215027"/>
    </source>
</evidence>
<dbReference type="OrthoDB" id="9803061at2"/>
<dbReference type="PRINTS" id="PR01713">
    <property type="entry name" value="NUCEPIMERASE"/>
</dbReference>
<proteinExistence type="predicted"/>
<evidence type="ECO:0000259" key="2">
    <source>
        <dbReference type="Pfam" id="PF01370"/>
    </source>
</evidence>
<sequence>MTILVTGAAGFIGSHTAERLCRRGDTVIGLDNFNDYYDPARKRANEQRLNAYPNFRMVEADVRDRDALFALFAAEKIDAVAHLAAMAGVRDAMKLPALYVNVDLNGTQNVLDAARAAGNVGNFVFASTSSVYGNTTQIPFIETDPCDRPLQPYAAAKRAAEILGHSYHHLFGQNFTALRFFTVYGPHGRPDMMAYLLADSIVKGKEIPLYDNGQMYRDWTFIDDNVSGIVAALDRPLGYEIINLGRGEPVLLKDFVEMMEELSGRKANLVPTPRLAADFVRNVADISKARRLLDYQPSVPVIEGVRRFWEWYQAYDAGRA</sequence>
<reference evidence="3" key="1">
    <citation type="submission" date="2016-01" db="EMBL/GenBank/DDBJ databases">
        <authorList>
            <person name="Mcilroy J.S."/>
            <person name="Karst M S."/>
            <person name="Albertsen M."/>
        </authorList>
    </citation>
    <scope>NUCLEOTIDE SEQUENCE</scope>
    <source>
        <strain evidence="3">Cfx-K</strain>
    </source>
</reference>
<name>A0A170PEY1_9CHLR</name>
<feature type="domain" description="NAD-dependent epimerase/dehydratase" evidence="2">
    <location>
        <begin position="3"/>
        <end position="245"/>
    </location>
</feature>
<dbReference type="Gene3D" id="3.40.50.720">
    <property type="entry name" value="NAD(P)-binding Rossmann-like Domain"/>
    <property type="match status" value="1"/>
</dbReference>
<accession>A0A170PEY1</accession>
<keyword evidence="1" id="KW-0520">NAD</keyword>
<dbReference type="KEGG" id="pbf:CFX0092_A0975"/>
<evidence type="ECO:0000313" key="3">
    <source>
        <dbReference type="EMBL" id="CUS02853.2"/>
    </source>
</evidence>
<dbReference type="RefSeq" id="WP_095042422.1">
    <property type="nucleotide sequence ID" value="NZ_LN890655.1"/>
</dbReference>
<organism evidence="3 4">
    <name type="scientific">Candidatus Promineifilum breve</name>
    <dbReference type="NCBI Taxonomy" id="1806508"/>
    <lineage>
        <taxon>Bacteria</taxon>
        <taxon>Bacillati</taxon>
        <taxon>Chloroflexota</taxon>
        <taxon>Ardenticatenia</taxon>
        <taxon>Candidatus Promineifilales</taxon>
        <taxon>Candidatus Promineifilaceae</taxon>
        <taxon>Candidatus Promineifilum</taxon>
    </lineage>
</organism>
<dbReference type="SUPFAM" id="SSF51735">
    <property type="entry name" value="NAD(P)-binding Rossmann-fold domains"/>
    <property type="match status" value="1"/>
</dbReference>
<gene>
    <name evidence="3" type="ORF">CFX0092_A0975</name>
</gene>
<dbReference type="Proteomes" id="UP000215027">
    <property type="component" value="Chromosome I"/>
</dbReference>